<dbReference type="PROSITE" id="PS50404">
    <property type="entry name" value="GST_NTER"/>
    <property type="match status" value="1"/>
</dbReference>
<evidence type="ECO:0000259" key="5">
    <source>
        <dbReference type="PROSITE" id="PS50040"/>
    </source>
</evidence>
<dbReference type="Pfam" id="PF13417">
    <property type="entry name" value="GST_N_3"/>
    <property type="match status" value="1"/>
</dbReference>
<dbReference type="InterPro" id="IPR036282">
    <property type="entry name" value="Glutathione-S-Trfase_C_sf"/>
</dbReference>
<name>A0A0D7BHD5_9AGAR</name>
<gene>
    <name evidence="8" type="ORF">CYLTODRAFT_371932</name>
</gene>
<dbReference type="SFLD" id="SFLDG00358">
    <property type="entry name" value="Main_(cytGST)"/>
    <property type="match status" value="1"/>
</dbReference>
<feature type="domain" description="GST N-terminal" evidence="6">
    <location>
        <begin position="2"/>
        <end position="83"/>
    </location>
</feature>
<dbReference type="OrthoDB" id="249703at2759"/>
<dbReference type="PANTHER" id="PTHR43986">
    <property type="entry name" value="ELONGATION FACTOR 1-GAMMA"/>
    <property type="match status" value="1"/>
</dbReference>
<dbReference type="SUPFAM" id="SSF47616">
    <property type="entry name" value="GST C-terminal domain-like"/>
    <property type="match status" value="1"/>
</dbReference>
<dbReference type="SUPFAM" id="SSF89942">
    <property type="entry name" value="eEF1-gamma domain"/>
    <property type="match status" value="1"/>
</dbReference>
<dbReference type="CDD" id="cd03181">
    <property type="entry name" value="GST_C_EF1Bgamma_like"/>
    <property type="match status" value="1"/>
</dbReference>
<dbReference type="Proteomes" id="UP000054007">
    <property type="component" value="Unassembled WGS sequence"/>
</dbReference>
<dbReference type="InterPro" id="IPR001662">
    <property type="entry name" value="EF1B_G_C"/>
</dbReference>
<organism evidence="8 9">
    <name type="scientific">Cylindrobasidium torrendii FP15055 ss-10</name>
    <dbReference type="NCBI Taxonomy" id="1314674"/>
    <lineage>
        <taxon>Eukaryota</taxon>
        <taxon>Fungi</taxon>
        <taxon>Dikarya</taxon>
        <taxon>Basidiomycota</taxon>
        <taxon>Agaricomycotina</taxon>
        <taxon>Agaricomycetes</taxon>
        <taxon>Agaricomycetidae</taxon>
        <taxon>Agaricales</taxon>
        <taxon>Marasmiineae</taxon>
        <taxon>Physalacriaceae</taxon>
        <taxon>Cylindrobasidium</taxon>
    </lineage>
</organism>
<dbReference type="Gene3D" id="3.30.70.1010">
    <property type="entry name" value="Translation elongation factor EF1B, gamma chain, conserved domain"/>
    <property type="match status" value="1"/>
</dbReference>
<dbReference type="Pfam" id="PF00647">
    <property type="entry name" value="EF1G"/>
    <property type="match status" value="1"/>
</dbReference>
<dbReference type="PROSITE" id="PS50040">
    <property type="entry name" value="EF1G_C"/>
    <property type="match status" value="1"/>
</dbReference>
<dbReference type="Gene3D" id="3.40.30.10">
    <property type="entry name" value="Glutaredoxin"/>
    <property type="match status" value="1"/>
</dbReference>
<dbReference type="InterPro" id="IPR010987">
    <property type="entry name" value="Glutathione-S-Trfase_C-like"/>
</dbReference>
<dbReference type="InterPro" id="IPR050802">
    <property type="entry name" value="EF-GSTs"/>
</dbReference>
<dbReference type="Gene3D" id="1.20.1050.10">
    <property type="match status" value="1"/>
</dbReference>
<proteinExistence type="predicted"/>
<dbReference type="InterPro" id="IPR036433">
    <property type="entry name" value="EF1B_G_C_sf"/>
</dbReference>
<dbReference type="SFLD" id="SFLDS00019">
    <property type="entry name" value="Glutathione_Transferase_(cytos"/>
    <property type="match status" value="1"/>
</dbReference>
<protein>
    <submittedName>
        <fullName evidence="8">Elongation factor 1-gamma</fullName>
    </submittedName>
</protein>
<feature type="domain" description="EF-1-gamma C-terminal" evidence="5">
    <location>
        <begin position="265"/>
        <end position="424"/>
    </location>
</feature>
<evidence type="ECO:0000256" key="4">
    <source>
        <dbReference type="SAM" id="MobiDB-lite"/>
    </source>
</evidence>
<dbReference type="PROSITE" id="PS50405">
    <property type="entry name" value="GST_CTER"/>
    <property type="match status" value="1"/>
</dbReference>
<feature type="region of interest" description="Disordered" evidence="4">
    <location>
        <begin position="220"/>
        <end position="273"/>
    </location>
</feature>
<evidence type="ECO:0000259" key="6">
    <source>
        <dbReference type="PROSITE" id="PS50404"/>
    </source>
</evidence>
<dbReference type="InterPro" id="IPR004045">
    <property type="entry name" value="Glutathione_S-Trfase_N"/>
</dbReference>
<keyword evidence="9" id="KW-1185">Reference proteome</keyword>
<keyword evidence="2 3" id="KW-0648">Protein biosynthesis</keyword>
<dbReference type="CDD" id="cd00570">
    <property type="entry name" value="GST_N_family"/>
    <property type="match status" value="1"/>
</dbReference>
<dbReference type="InterPro" id="IPR036249">
    <property type="entry name" value="Thioredoxin-like_sf"/>
</dbReference>
<evidence type="ECO:0000256" key="3">
    <source>
        <dbReference type="PROSITE-ProRule" id="PRU00519"/>
    </source>
</evidence>
<accession>A0A0D7BHD5</accession>
<evidence type="ECO:0000256" key="2">
    <source>
        <dbReference type="ARBA" id="ARBA00022917"/>
    </source>
</evidence>
<dbReference type="SMART" id="SM01183">
    <property type="entry name" value="EF1G"/>
    <property type="match status" value="1"/>
</dbReference>
<dbReference type="SUPFAM" id="SSF52833">
    <property type="entry name" value="Thioredoxin-like"/>
    <property type="match status" value="1"/>
</dbReference>
<keyword evidence="1 3" id="KW-0251">Elongation factor</keyword>
<reference evidence="8 9" key="1">
    <citation type="journal article" date="2015" name="Fungal Genet. Biol.">
        <title>Evolution of novel wood decay mechanisms in Agaricales revealed by the genome sequences of Fistulina hepatica and Cylindrobasidium torrendii.</title>
        <authorList>
            <person name="Floudas D."/>
            <person name="Held B.W."/>
            <person name="Riley R."/>
            <person name="Nagy L.G."/>
            <person name="Koehler G."/>
            <person name="Ransdell A.S."/>
            <person name="Younus H."/>
            <person name="Chow J."/>
            <person name="Chiniquy J."/>
            <person name="Lipzen A."/>
            <person name="Tritt A."/>
            <person name="Sun H."/>
            <person name="Haridas S."/>
            <person name="LaButti K."/>
            <person name="Ohm R.A."/>
            <person name="Kues U."/>
            <person name="Blanchette R.A."/>
            <person name="Grigoriev I.V."/>
            <person name="Minto R.E."/>
            <person name="Hibbett D.S."/>
        </authorList>
    </citation>
    <scope>NUCLEOTIDE SEQUENCE [LARGE SCALE GENOMIC DNA]</scope>
    <source>
        <strain evidence="8 9">FP15055 ss-10</strain>
    </source>
</reference>
<sequence length="424" mass="47864">MSTPTLYAVDHQPFSKAIRAVCTMSGIPFQAPADYEHFKTNKEVAFRAKFPHGKIPAWEEDDFFLSEGDAILRYVASKAPNGDFYGNSTKEAALIDQFIHLADSEVSASITQIWFICNGVIPYSKPAHNVHLERQARALKTLELRLASRTFFVGERITAADLVIAAITQISVNTTIGKAAPSQYPNLVRHLETISNQPLLKDIFGPTEYTDARLLAFVPPKKDDKKKEPKAEKKKEEKPKAAKKPKQEEEDDDEPPADVPPEEKKRNPLDDLPKSAFNLEDWKRAYSNLDTRGADGSLEWFYKNYDPNGFSVWRVDFKYNEELTQTFMSSNQIGGFFNRLEASRKYLFGSVGVLGETNNSLITGTIITRGPEIEPTISVAPDWESYAYARLDLSKEEDKKFFEAALAWDLEIDGKTWADGKNFK</sequence>
<evidence type="ECO:0000256" key="1">
    <source>
        <dbReference type="ARBA" id="ARBA00022768"/>
    </source>
</evidence>
<dbReference type="STRING" id="1314674.A0A0D7BHD5"/>
<evidence type="ECO:0000313" key="9">
    <source>
        <dbReference type="Proteomes" id="UP000054007"/>
    </source>
</evidence>
<dbReference type="EMBL" id="KN880477">
    <property type="protein sequence ID" value="KIY69862.1"/>
    <property type="molecule type" value="Genomic_DNA"/>
</dbReference>
<evidence type="ECO:0000259" key="7">
    <source>
        <dbReference type="PROSITE" id="PS50405"/>
    </source>
</evidence>
<dbReference type="GO" id="GO:0005737">
    <property type="term" value="C:cytoplasm"/>
    <property type="evidence" value="ECO:0007669"/>
    <property type="project" value="TreeGrafter"/>
</dbReference>
<feature type="compositionally biased region" description="Basic and acidic residues" evidence="4">
    <location>
        <begin position="261"/>
        <end position="273"/>
    </location>
</feature>
<dbReference type="GO" id="GO:0003746">
    <property type="term" value="F:translation elongation factor activity"/>
    <property type="evidence" value="ECO:0007669"/>
    <property type="project" value="UniProtKB-UniRule"/>
</dbReference>
<dbReference type="InterPro" id="IPR004046">
    <property type="entry name" value="GST_C"/>
</dbReference>
<dbReference type="FunFam" id="3.30.70.1010:FF:000001">
    <property type="entry name" value="Elongation factor 1-gamma 1"/>
    <property type="match status" value="1"/>
</dbReference>
<dbReference type="PANTHER" id="PTHR43986:SF1">
    <property type="entry name" value="ELONGATION FACTOR 1-GAMMA"/>
    <property type="match status" value="1"/>
</dbReference>
<evidence type="ECO:0000313" key="8">
    <source>
        <dbReference type="EMBL" id="KIY69862.1"/>
    </source>
</evidence>
<dbReference type="AlphaFoldDB" id="A0A0D7BHD5"/>
<feature type="domain" description="GST C-terminal" evidence="7">
    <location>
        <begin position="88"/>
        <end position="214"/>
    </location>
</feature>
<dbReference type="GO" id="GO:0005634">
    <property type="term" value="C:nucleus"/>
    <property type="evidence" value="ECO:0007669"/>
    <property type="project" value="TreeGrafter"/>
</dbReference>
<dbReference type="Pfam" id="PF00043">
    <property type="entry name" value="GST_C"/>
    <property type="match status" value="1"/>
</dbReference>
<feature type="compositionally biased region" description="Basic and acidic residues" evidence="4">
    <location>
        <begin position="220"/>
        <end position="240"/>
    </location>
</feature>
<dbReference type="InterPro" id="IPR040079">
    <property type="entry name" value="Glutathione_S-Trfase"/>
</dbReference>